<reference evidence="1" key="1">
    <citation type="submission" date="2023-07" db="EMBL/GenBank/DDBJ databases">
        <title>Black Yeasts Isolated from many extreme environments.</title>
        <authorList>
            <person name="Coleine C."/>
            <person name="Stajich J.E."/>
            <person name="Selbmann L."/>
        </authorList>
    </citation>
    <scope>NUCLEOTIDE SEQUENCE</scope>
    <source>
        <strain evidence="1">CCFEE 5714</strain>
    </source>
</reference>
<evidence type="ECO:0000313" key="1">
    <source>
        <dbReference type="EMBL" id="KAK3723539.1"/>
    </source>
</evidence>
<evidence type="ECO:0000313" key="2">
    <source>
        <dbReference type="Proteomes" id="UP001281147"/>
    </source>
</evidence>
<protein>
    <submittedName>
        <fullName evidence="1">Uncharacterized protein</fullName>
    </submittedName>
</protein>
<name>A0ACC3NUS3_9PEZI</name>
<keyword evidence="2" id="KW-1185">Reference proteome</keyword>
<dbReference type="Proteomes" id="UP001281147">
    <property type="component" value="Unassembled WGS sequence"/>
</dbReference>
<sequence>MANTSEQPSVVTLPHTLQTEGPSFQMLAHPPVPSGEHNKMASLEAASKPWSPDKKSFPSDSVNSPATVVSNSTNSSSSPLEAFPEKLVSEQIEGKPFDDNTNLKATHGPCGSYAHQWRRSMFRIGSLAGLAALAFAFLQIFASYAILAASDGQTVESWSYQPNVFLAILTAISNKALAFAAVQGTVVTFWLRALKGTSLAQLHRDWAFGLHVYKAILAGRSFSLLALACICVTLVAIDGPLLQRASTVRPEVSGEPIVLRVSIAPQVQSYSTGMAMFGMVGPVTNPGIDYQDQFLPVVRNYSARIPMRGGITGCPGSWTAAILAPALAVDSCTTRLEERNYTTPLSALEKKIRKASNVASEDRRVFWTSFRSLNESAERLQLGTEVSDDAVTQTCVGNLNRPVCDLTSAIAEYQVNINDGVITFVEPPSYPKIVAKANNTSLTDEDVAKYGLETSSGFINTTLSAIFTAAFLDYTWFGLVIFDDVPFLVPMPNRFRFDHITNYEDWAKSLPGACAPAWSDPRDGIMASLNELMVRTGFGAAQFSNESRLKSLMNDGLEVHTNVSGIPLSPVNVSETNYRWLAAAAAVQLFTILMVLFTFWGWWRIGRDTSFSPLEIAKAFDAPLLQGVESNLSGRDISRLEGRRQVQYGILENKTKEKLIIAEADRVRRPCGKPMALSEYYDLLLTRLPRPVRRKIARAEATTNSERPLRHSSLYGELV</sequence>
<gene>
    <name evidence="1" type="ORF">LTR37_001791</name>
</gene>
<accession>A0ACC3NUS3</accession>
<proteinExistence type="predicted"/>
<comment type="caution">
    <text evidence="1">The sequence shown here is derived from an EMBL/GenBank/DDBJ whole genome shotgun (WGS) entry which is preliminary data.</text>
</comment>
<dbReference type="EMBL" id="JAUTXU010000009">
    <property type="protein sequence ID" value="KAK3723539.1"/>
    <property type="molecule type" value="Genomic_DNA"/>
</dbReference>
<organism evidence="1 2">
    <name type="scientific">Vermiconidia calcicola</name>
    <dbReference type="NCBI Taxonomy" id="1690605"/>
    <lineage>
        <taxon>Eukaryota</taxon>
        <taxon>Fungi</taxon>
        <taxon>Dikarya</taxon>
        <taxon>Ascomycota</taxon>
        <taxon>Pezizomycotina</taxon>
        <taxon>Dothideomycetes</taxon>
        <taxon>Dothideomycetidae</taxon>
        <taxon>Mycosphaerellales</taxon>
        <taxon>Extremaceae</taxon>
        <taxon>Vermiconidia</taxon>
    </lineage>
</organism>